<dbReference type="Pfam" id="PF25460">
    <property type="entry name" value="Beta-prop_Aladin"/>
    <property type="match status" value="1"/>
</dbReference>
<evidence type="ECO:0000313" key="2">
    <source>
        <dbReference type="EMBL" id="VDD87158.1"/>
    </source>
</evidence>
<feature type="domain" description="Aladin seven-bladed propeller" evidence="1">
    <location>
        <begin position="136"/>
        <end position="499"/>
    </location>
</feature>
<dbReference type="AlphaFoldDB" id="A0A0N4UYE0"/>
<accession>A0A0N4UYE0</accession>
<sequence length="584" mass="65348">MSLLEFPPFDDTEASYCIQELNGRLIYGSRDEVELASRSELLHKYPVLDKSHLHSLEHALSRDNVHRVFSDDRSNRLAEAYDAWQKKGAKGVWGYLTDLSEGTSFEWPVAKVGNMVKRAEEGFKKVFVSSQENIRDVIANTTDVLHWESNWIRCIACSSDGDRLAVCQLNDYVRVYLCDSMKKAPITLKHPAQKDVTDMAWKPFDQFALAVACGTVIIVWRFAQQRLANRIFEADPSFRVSPQCAQVLELPQAFCPATQCVWDKSLSATLFATSPSSSQILIVDTTTNDSQTIGNWFGDRIKRIYVSPDGSSILVTCHSNIIKVYDRNTWKYESWSKLKGVCTSAVWSPDNTYFFFSCKGEPLIRAIRFVTRAETSGDGEQLQFRHGMFEASVVFDVQKVVQDTSDNSEVFSFGGDVRNMQMSPDSQRLAISFKSNCAVVALFIVDDRPKIRLTPCGLIVGQSFGDASLMLFLPKFPYGSMLTIVHLCSIFGMVQYIPLLYGSTAEVNSKTVRLLPASSGSASDAYGDEASLKSSLSETPGDVDEFLDDGLRQDRTRSDSLELFTTAGLYDQLMTRSLEGRSDV</sequence>
<evidence type="ECO:0000259" key="1">
    <source>
        <dbReference type="Pfam" id="PF25460"/>
    </source>
</evidence>
<evidence type="ECO:0000313" key="4">
    <source>
        <dbReference type="WBParaSite" id="EVEC_0000259301-mRNA-1"/>
    </source>
</evidence>
<dbReference type="SMART" id="SM00320">
    <property type="entry name" value="WD40"/>
    <property type="match status" value="4"/>
</dbReference>
<dbReference type="STRING" id="51028.A0A0N4UYE0"/>
<keyword evidence="3" id="KW-1185">Reference proteome</keyword>
<dbReference type="PANTHER" id="PTHR14494:SF0">
    <property type="entry name" value="ALADIN"/>
    <property type="match status" value="1"/>
</dbReference>
<dbReference type="GO" id="GO:0006913">
    <property type="term" value="P:nucleocytoplasmic transport"/>
    <property type="evidence" value="ECO:0007669"/>
    <property type="project" value="TreeGrafter"/>
</dbReference>
<dbReference type="Proteomes" id="UP000274131">
    <property type="component" value="Unassembled WGS sequence"/>
</dbReference>
<dbReference type="OrthoDB" id="411991at2759"/>
<dbReference type="InterPro" id="IPR057403">
    <property type="entry name" value="Beta-prop_Aladin"/>
</dbReference>
<dbReference type="PANTHER" id="PTHR14494">
    <property type="entry name" value="ALADIN/ADRACALIN/AAAS"/>
    <property type="match status" value="1"/>
</dbReference>
<gene>
    <name evidence="2" type="ORF">EVEC_LOCUS2301</name>
</gene>
<name>A0A0N4UYE0_ENTVE</name>
<protein>
    <submittedName>
        <fullName evidence="4">Aladin</fullName>
    </submittedName>
</protein>
<dbReference type="InterPro" id="IPR015943">
    <property type="entry name" value="WD40/YVTN_repeat-like_dom_sf"/>
</dbReference>
<dbReference type="InterPro" id="IPR001680">
    <property type="entry name" value="WD40_rpt"/>
</dbReference>
<dbReference type="EMBL" id="UXUI01007355">
    <property type="protein sequence ID" value="VDD87158.1"/>
    <property type="molecule type" value="Genomic_DNA"/>
</dbReference>
<evidence type="ECO:0000313" key="3">
    <source>
        <dbReference type="Proteomes" id="UP000274131"/>
    </source>
</evidence>
<dbReference type="WBParaSite" id="EVEC_0000259301-mRNA-1">
    <property type="protein sequence ID" value="EVEC_0000259301-mRNA-1"/>
    <property type="gene ID" value="EVEC_0000259301"/>
</dbReference>
<proteinExistence type="predicted"/>
<dbReference type="InterPro" id="IPR045139">
    <property type="entry name" value="Aladin"/>
</dbReference>
<dbReference type="Gene3D" id="2.130.10.10">
    <property type="entry name" value="YVTN repeat-like/Quinoprotein amine dehydrogenase"/>
    <property type="match status" value="2"/>
</dbReference>
<reference evidence="2 3" key="2">
    <citation type="submission" date="2018-10" db="EMBL/GenBank/DDBJ databases">
        <authorList>
            <consortium name="Pathogen Informatics"/>
        </authorList>
    </citation>
    <scope>NUCLEOTIDE SEQUENCE [LARGE SCALE GENOMIC DNA]</scope>
</reference>
<dbReference type="SUPFAM" id="SSF101908">
    <property type="entry name" value="Putative isomerase YbhE"/>
    <property type="match status" value="1"/>
</dbReference>
<organism evidence="4">
    <name type="scientific">Enterobius vermicularis</name>
    <name type="common">Human pinworm</name>
    <dbReference type="NCBI Taxonomy" id="51028"/>
    <lineage>
        <taxon>Eukaryota</taxon>
        <taxon>Metazoa</taxon>
        <taxon>Ecdysozoa</taxon>
        <taxon>Nematoda</taxon>
        <taxon>Chromadorea</taxon>
        <taxon>Rhabditida</taxon>
        <taxon>Spirurina</taxon>
        <taxon>Oxyuridomorpha</taxon>
        <taxon>Oxyuroidea</taxon>
        <taxon>Oxyuridae</taxon>
        <taxon>Enterobius</taxon>
    </lineage>
</organism>
<dbReference type="GO" id="GO:0005643">
    <property type="term" value="C:nuclear pore"/>
    <property type="evidence" value="ECO:0007669"/>
    <property type="project" value="TreeGrafter"/>
</dbReference>
<reference evidence="4" key="1">
    <citation type="submission" date="2017-02" db="UniProtKB">
        <authorList>
            <consortium name="WormBaseParasite"/>
        </authorList>
    </citation>
    <scope>IDENTIFICATION</scope>
</reference>